<keyword evidence="4" id="KW-0539">Nucleus</keyword>
<dbReference type="EMBL" id="ML986578">
    <property type="protein sequence ID" value="KAF2270844.1"/>
    <property type="molecule type" value="Genomic_DNA"/>
</dbReference>
<evidence type="ECO:0000259" key="6">
    <source>
        <dbReference type="PROSITE" id="PS50048"/>
    </source>
</evidence>
<evidence type="ECO:0000313" key="7">
    <source>
        <dbReference type="EMBL" id="KAF2270844.1"/>
    </source>
</evidence>
<keyword evidence="3" id="KW-0804">Transcription</keyword>
<dbReference type="InterPro" id="IPR001138">
    <property type="entry name" value="Zn2Cys6_DnaBD"/>
</dbReference>
<dbReference type="AlphaFoldDB" id="A0A9P4NCR4"/>
<feature type="compositionally biased region" description="Low complexity" evidence="5">
    <location>
        <begin position="91"/>
        <end position="105"/>
    </location>
</feature>
<dbReference type="CDD" id="cd00067">
    <property type="entry name" value="GAL4"/>
    <property type="match status" value="1"/>
</dbReference>
<name>A0A9P4NCR4_9PLEO</name>
<keyword evidence="2" id="KW-0238">DNA-binding</keyword>
<dbReference type="SUPFAM" id="SSF57701">
    <property type="entry name" value="Zn2/Cys6 DNA-binding domain"/>
    <property type="match status" value="1"/>
</dbReference>
<accession>A0A9P4NCR4</accession>
<evidence type="ECO:0000256" key="5">
    <source>
        <dbReference type="SAM" id="MobiDB-lite"/>
    </source>
</evidence>
<dbReference type="PROSITE" id="PS50048">
    <property type="entry name" value="ZN2_CY6_FUNGAL_2"/>
    <property type="match status" value="1"/>
</dbReference>
<evidence type="ECO:0000313" key="8">
    <source>
        <dbReference type="Proteomes" id="UP000800093"/>
    </source>
</evidence>
<evidence type="ECO:0000256" key="2">
    <source>
        <dbReference type="ARBA" id="ARBA00023125"/>
    </source>
</evidence>
<gene>
    <name evidence="7" type="ORF">CC78DRAFT_3278</name>
</gene>
<feature type="domain" description="Zn(2)-C6 fungal-type" evidence="6">
    <location>
        <begin position="12"/>
        <end position="42"/>
    </location>
</feature>
<evidence type="ECO:0000256" key="1">
    <source>
        <dbReference type="ARBA" id="ARBA00023015"/>
    </source>
</evidence>
<comment type="caution">
    <text evidence="7">The sequence shown here is derived from an EMBL/GenBank/DDBJ whole genome shotgun (WGS) entry which is preliminary data.</text>
</comment>
<proteinExistence type="predicted"/>
<evidence type="ECO:0000256" key="4">
    <source>
        <dbReference type="ARBA" id="ARBA00023242"/>
    </source>
</evidence>
<dbReference type="GO" id="GO:0000978">
    <property type="term" value="F:RNA polymerase II cis-regulatory region sequence-specific DNA binding"/>
    <property type="evidence" value="ECO:0007669"/>
    <property type="project" value="TreeGrafter"/>
</dbReference>
<protein>
    <recommendedName>
        <fullName evidence="6">Zn(2)-C6 fungal-type domain-containing protein</fullName>
    </recommendedName>
</protein>
<dbReference type="GO" id="GO:0000981">
    <property type="term" value="F:DNA-binding transcription factor activity, RNA polymerase II-specific"/>
    <property type="evidence" value="ECO:0007669"/>
    <property type="project" value="InterPro"/>
</dbReference>
<dbReference type="PANTHER" id="PTHR31069">
    <property type="entry name" value="OLEATE-ACTIVATED TRANSCRIPTION FACTOR 1-RELATED"/>
    <property type="match status" value="1"/>
</dbReference>
<organism evidence="7 8">
    <name type="scientific">Lojkania enalia</name>
    <dbReference type="NCBI Taxonomy" id="147567"/>
    <lineage>
        <taxon>Eukaryota</taxon>
        <taxon>Fungi</taxon>
        <taxon>Dikarya</taxon>
        <taxon>Ascomycota</taxon>
        <taxon>Pezizomycotina</taxon>
        <taxon>Dothideomycetes</taxon>
        <taxon>Pleosporomycetidae</taxon>
        <taxon>Pleosporales</taxon>
        <taxon>Pleosporales incertae sedis</taxon>
        <taxon>Lojkania</taxon>
    </lineage>
</organism>
<dbReference type="GO" id="GO:0008270">
    <property type="term" value="F:zinc ion binding"/>
    <property type="evidence" value="ECO:0007669"/>
    <property type="project" value="InterPro"/>
</dbReference>
<dbReference type="GO" id="GO:0045944">
    <property type="term" value="P:positive regulation of transcription by RNA polymerase II"/>
    <property type="evidence" value="ECO:0007669"/>
    <property type="project" value="TreeGrafter"/>
</dbReference>
<reference evidence="8" key="1">
    <citation type="journal article" date="2020" name="Stud. Mycol.">
        <title>101 Dothideomycetes genomes: A test case for predicting lifestyles and emergence of pathogens.</title>
        <authorList>
            <person name="Haridas S."/>
            <person name="Albert R."/>
            <person name="Binder M."/>
            <person name="Bloem J."/>
            <person name="LaButti K."/>
            <person name="Salamov A."/>
            <person name="Andreopoulos B."/>
            <person name="Baker S."/>
            <person name="Barry K."/>
            <person name="Bills G."/>
            <person name="Bluhm B."/>
            <person name="Cannon C."/>
            <person name="Castanera R."/>
            <person name="Culley D."/>
            <person name="Daum C."/>
            <person name="Ezra D."/>
            <person name="Gonzalez J."/>
            <person name="Henrissat B."/>
            <person name="Kuo A."/>
            <person name="Liang C."/>
            <person name="Lipzen A."/>
            <person name="Lutzoni F."/>
            <person name="Magnuson J."/>
            <person name="Mondo S."/>
            <person name="Nolan M."/>
            <person name="Ohm R."/>
            <person name="Pangilinan J."/>
            <person name="Park H.-J."/>
            <person name="Ramirez L."/>
            <person name="Alfaro M."/>
            <person name="Sun H."/>
            <person name="Tritt A."/>
            <person name="Yoshinaga Y."/>
            <person name="Zwiers L.-H."/>
            <person name="Turgeon B."/>
            <person name="Goodwin S."/>
            <person name="Spatafora J."/>
            <person name="Crous P."/>
            <person name="Grigoriev I."/>
        </authorList>
    </citation>
    <scope>NUCLEOTIDE SEQUENCE [LARGE SCALE GENOMIC DNA]</scope>
    <source>
        <strain evidence="8">CBS 304.66</strain>
    </source>
</reference>
<dbReference type="GO" id="GO:0005634">
    <property type="term" value="C:nucleus"/>
    <property type="evidence" value="ECO:0007669"/>
    <property type="project" value="TreeGrafter"/>
</dbReference>
<dbReference type="Proteomes" id="UP000800093">
    <property type="component" value="Unassembled WGS sequence"/>
</dbReference>
<keyword evidence="8" id="KW-1185">Reference proteome</keyword>
<dbReference type="Pfam" id="PF00172">
    <property type="entry name" value="Zn_clus"/>
    <property type="match status" value="1"/>
</dbReference>
<dbReference type="InterPro" id="IPR036864">
    <property type="entry name" value="Zn2-C6_fun-type_DNA-bd_sf"/>
</dbReference>
<feature type="region of interest" description="Disordered" evidence="5">
    <location>
        <begin position="76"/>
        <end position="114"/>
    </location>
</feature>
<dbReference type="PANTHER" id="PTHR31069:SF12">
    <property type="entry name" value="TRANSCRIPTION FACTOR DOMAIN-CONTAINING PROTEIN"/>
    <property type="match status" value="1"/>
</dbReference>
<dbReference type="OrthoDB" id="4216928at2759"/>
<evidence type="ECO:0000256" key="3">
    <source>
        <dbReference type="ARBA" id="ARBA00023163"/>
    </source>
</evidence>
<keyword evidence="1" id="KW-0805">Transcription regulation</keyword>
<dbReference type="Gene3D" id="4.10.240.10">
    <property type="entry name" value="Zn(2)-C6 fungal-type DNA-binding domain"/>
    <property type="match status" value="1"/>
</dbReference>
<dbReference type="InterPro" id="IPR050675">
    <property type="entry name" value="OAF3"/>
</dbReference>
<sequence length="391" mass="44061">MLSYVSSTRKKSCRDCVKSKRRCDLGYPCCKRCFTKGLNCVYPNASVNEAEEVVVRLTTPDILPLANDEATAVEVGSGGSYQLPRPAPGIDPHLLQSSDSSSPESVQDDSHYDPHQYRSLEVPPIYDQLLGQLHDISHLSEGQIRASIKRLRSFIPQLAYLGSTPFMHAAQYSNWQPSAYQDSCSLSALYLIRTPDTTPILRKSIDAKVSSLVASSSGWTLAEHLAAVQALIIYQIIRLFDADLGLQQLAEKQDKHLLEVWSAHLWKRYFNEKQTFPSCHDSWAFEESLRRTVLLSVFLRGIWNCVRSGGYCDQVHILARLPLTRDFSLWQSDVGEWNRKAEGTMYAKSLMAYLDFTAGWKNGATTDHLTEWEKLLIIACRGKEDPALLNI</sequence>